<feature type="compositionally biased region" description="Low complexity" evidence="1">
    <location>
        <begin position="54"/>
        <end position="67"/>
    </location>
</feature>
<evidence type="ECO:0000313" key="3">
    <source>
        <dbReference type="EMBL" id="PHH82529.1"/>
    </source>
</evidence>
<protein>
    <submittedName>
        <fullName evidence="3">Uncharacterized protein</fullName>
    </submittedName>
</protein>
<keyword evidence="2" id="KW-0472">Membrane</keyword>
<sequence length="74" mass="7804">MVSKANAIVLIIFLLFSSIAVIYVCSKSKISFFAQKLYDSRRARSQSHPDPEPGAVDGATAAASAVAQTGNDNS</sequence>
<evidence type="ECO:0000256" key="2">
    <source>
        <dbReference type="SAM" id="Phobius"/>
    </source>
</evidence>
<keyword evidence="4" id="KW-1185">Reference proteome</keyword>
<organism evidence="3 4">
    <name type="scientific">Ophiocordyceps australis</name>
    <dbReference type="NCBI Taxonomy" id="1399860"/>
    <lineage>
        <taxon>Eukaryota</taxon>
        <taxon>Fungi</taxon>
        <taxon>Dikarya</taxon>
        <taxon>Ascomycota</taxon>
        <taxon>Pezizomycotina</taxon>
        <taxon>Sordariomycetes</taxon>
        <taxon>Hypocreomycetidae</taxon>
        <taxon>Hypocreales</taxon>
        <taxon>Ophiocordycipitaceae</taxon>
        <taxon>Ophiocordyceps</taxon>
    </lineage>
</organism>
<name>A0A2C5Y3S4_9HYPO</name>
<gene>
    <name evidence="3" type="ORF">CDD82_5710</name>
</gene>
<keyword evidence="2" id="KW-0812">Transmembrane</keyword>
<evidence type="ECO:0000256" key="1">
    <source>
        <dbReference type="SAM" id="MobiDB-lite"/>
    </source>
</evidence>
<accession>A0A2C5Y3S4</accession>
<reference evidence="3 4" key="1">
    <citation type="submission" date="2017-06" db="EMBL/GenBank/DDBJ databases">
        <title>Ant-infecting Ophiocordyceps genomes reveal a high diversity of potential behavioral manipulation genes and a possible major role for enterotoxins.</title>
        <authorList>
            <person name="De Bekker C."/>
            <person name="Evans H.C."/>
            <person name="Brachmann A."/>
            <person name="Hughes D.P."/>
        </authorList>
    </citation>
    <scope>NUCLEOTIDE SEQUENCE [LARGE SCALE GENOMIC DNA]</scope>
    <source>
        <strain evidence="3 4">1348a</strain>
    </source>
</reference>
<feature type="region of interest" description="Disordered" evidence="1">
    <location>
        <begin position="43"/>
        <end position="74"/>
    </location>
</feature>
<comment type="caution">
    <text evidence="3">The sequence shown here is derived from an EMBL/GenBank/DDBJ whole genome shotgun (WGS) entry which is preliminary data.</text>
</comment>
<keyword evidence="2" id="KW-1133">Transmembrane helix</keyword>
<feature type="transmembrane region" description="Helical" evidence="2">
    <location>
        <begin position="6"/>
        <end position="26"/>
    </location>
</feature>
<dbReference type="EMBL" id="NJEU01000054">
    <property type="protein sequence ID" value="PHH82529.1"/>
    <property type="molecule type" value="Genomic_DNA"/>
</dbReference>
<dbReference type="Proteomes" id="UP000224854">
    <property type="component" value="Unassembled WGS sequence"/>
</dbReference>
<proteinExistence type="predicted"/>
<evidence type="ECO:0000313" key="4">
    <source>
        <dbReference type="Proteomes" id="UP000224854"/>
    </source>
</evidence>
<dbReference type="AlphaFoldDB" id="A0A2C5Y3S4"/>